<dbReference type="EMBL" id="ASGP02000005">
    <property type="protein sequence ID" value="KAH9506010.1"/>
    <property type="molecule type" value="Genomic_DNA"/>
</dbReference>
<name>A0A922HRI2_DERFA</name>
<reference evidence="2" key="1">
    <citation type="submission" date="2013-05" db="EMBL/GenBank/DDBJ databases">
        <authorList>
            <person name="Yim A.K.Y."/>
            <person name="Chan T.F."/>
            <person name="Ji K.M."/>
            <person name="Liu X.Y."/>
            <person name="Zhou J.W."/>
            <person name="Li R.Q."/>
            <person name="Yang K.Y."/>
            <person name="Li J."/>
            <person name="Li M."/>
            <person name="Law P.T.W."/>
            <person name="Wu Y.L."/>
            <person name="Cai Z.L."/>
            <person name="Qin H."/>
            <person name="Bao Y."/>
            <person name="Leung R.K.K."/>
            <person name="Ng P.K.S."/>
            <person name="Zou J."/>
            <person name="Zhong X.J."/>
            <person name="Ran P.X."/>
            <person name="Zhong N.S."/>
            <person name="Liu Z.G."/>
            <person name="Tsui S.K.W."/>
        </authorList>
    </citation>
    <scope>NUCLEOTIDE SEQUENCE</scope>
    <source>
        <strain evidence="2">Derf</strain>
        <tissue evidence="2">Whole organism</tissue>
    </source>
</reference>
<sequence>MENHNRSSSRLSSISHHHHHQILISSKKENRNKNDNIIPQTQKKLSKSKPLNDKRRKTGRHQKDTTKKEKI</sequence>
<feature type="compositionally biased region" description="Low complexity" evidence="1">
    <location>
        <begin position="1"/>
        <end position="14"/>
    </location>
</feature>
<keyword evidence="3" id="KW-1185">Reference proteome</keyword>
<feature type="region of interest" description="Disordered" evidence="1">
    <location>
        <begin position="1"/>
        <end position="71"/>
    </location>
</feature>
<accession>A0A922HRI2</accession>
<reference evidence="2" key="2">
    <citation type="journal article" date="2022" name="Res Sq">
        <title>Comparative Genomics Reveals Insights into the Divergent Evolution of Astigmatic Mites and Household Pest Adaptations.</title>
        <authorList>
            <person name="Xiong Q."/>
            <person name="Wan A.T.-Y."/>
            <person name="Liu X.-Y."/>
            <person name="Fung C.S.-H."/>
            <person name="Xiao X."/>
            <person name="Malainual N."/>
            <person name="Hou J."/>
            <person name="Wang L."/>
            <person name="Wang M."/>
            <person name="Yang K."/>
            <person name="Cui Y."/>
            <person name="Leung E."/>
            <person name="Nong W."/>
            <person name="Shin S.-K."/>
            <person name="Au S."/>
            <person name="Jeong K.Y."/>
            <person name="Chew F.T."/>
            <person name="Hui J."/>
            <person name="Leung T.F."/>
            <person name="Tungtrongchitr A."/>
            <person name="Zhong N."/>
            <person name="Liu Z."/>
            <person name="Tsui S."/>
        </authorList>
    </citation>
    <scope>NUCLEOTIDE SEQUENCE</scope>
    <source>
        <strain evidence="2">Derf</strain>
        <tissue evidence="2">Whole organism</tissue>
    </source>
</reference>
<evidence type="ECO:0000313" key="2">
    <source>
        <dbReference type="EMBL" id="KAH9506010.1"/>
    </source>
</evidence>
<feature type="compositionally biased region" description="Basic and acidic residues" evidence="1">
    <location>
        <begin position="61"/>
        <end position="71"/>
    </location>
</feature>
<protein>
    <submittedName>
        <fullName evidence="2">Uncharacterized protein</fullName>
    </submittedName>
</protein>
<dbReference type="AlphaFoldDB" id="A0A922HRI2"/>
<comment type="caution">
    <text evidence="2">The sequence shown here is derived from an EMBL/GenBank/DDBJ whole genome shotgun (WGS) entry which is preliminary data.</text>
</comment>
<evidence type="ECO:0000313" key="3">
    <source>
        <dbReference type="Proteomes" id="UP000790347"/>
    </source>
</evidence>
<dbReference type="Proteomes" id="UP000790347">
    <property type="component" value="Unassembled WGS sequence"/>
</dbReference>
<organism evidence="2 3">
    <name type="scientific">Dermatophagoides farinae</name>
    <name type="common">American house dust mite</name>
    <dbReference type="NCBI Taxonomy" id="6954"/>
    <lineage>
        <taxon>Eukaryota</taxon>
        <taxon>Metazoa</taxon>
        <taxon>Ecdysozoa</taxon>
        <taxon>Arthropoda</taxon>
        <taxon>Chelicerata</taxon>
        <taxon>Arachnida</taxon>
        <taxon>Acari</taxon>
        <taxon>Acariformes</taxon>
        <taxon>Sarcoptiformes</taxon>
        <taxon>Astigmata</taxon>
        <taxon>Psoroptidia</taxon>
        <taxon>Analgoidea</taxon>
        <taxon>Pyroglyphidae</taxon>
        <taxon>Dermatophagoidinae</taxon>
        <taxon>Dermatophagoides</taxon>
    </lineage>
</organism>
<gene>
    <name evidence="2" type="ORF">DERF_010765</name>
</gene>
<proteinExistence type="predicted"/>
<evidence type="ECO:0000256" key="1">
    <source>
        <dbReference type="SAM" id="MobiDB-lite"/>
    </source>
</evidence>